<dbReference type="OrthoDB" id="443958at2759"/>
<feature type="region of interest" description="Disordered" evidence="1">
    <location>
        <begin position="848"/>
        <end position="879"/>
    </location>
</feature>
<dbReference type="Gene3D" id="2.60.60.30">
    <property type="entry name" value="sav2460 like domains"/>
    <property type="match status" value="2"/>
</dbReference>
<feature type="region of interest" description="Disordered" evidence="1">
    <location>
        <begin position="538"/>
        <end position="572"/>
    </location>
</feature>
<comment type="caution">
    <text evidence="2">The sequence shown here is derived from an EMBL/GenBank/DDBJ whole genome shotgun (WGS) entry which is preliminary data.</text>
</comment>
<dbReference type="RefSeq" id="XP_028878592.1">
    <property type="nucleotide sequence ID" value="XM_029030191.1"/>
</dbReference>
<reference evidence="2 3" key="1">
    <citation type="submission" date="2017-03" db="EMBL/GenBank/DDBJ databases">
        <title>An alternative strategy for trypanosome survival in the mammalian bloodstream revealed through genome and transcriptome analysis of the ubiquitous bovine parasite Trypanosoma (Megatrypanum) theileri.</title>
        <authorList>
            <person name="Kelly S."/>
            <person name="Ivens A."/>
            <person name="Mott A."/>
            <person name="O'Neill E."/>
            <person name="Emms D."/>
            <person name="Macleod O."/>
            <person name="Voorheis P."/>
            <person name="Matthews J."/>
            <person name="Matthews K."/>
            <person name="Carrington M."/>
        </authorList>
    </citation>
    <scope>NUCLEOTIDE SEQUENCE [LARGE SCALE GENOMIC DNA]</scope>
    <source>
        <strain evidence="2">Edinburgh</strain>
    </source>
</reference>
<feature type="compositionally biased region" description="Gly residues" evidence="1">
    <location>
        <begin position="114"/>
        <end position="123"/>
    </location>
</feature>
<dbReference type="EMBL" id="NBCO01000044">
    <property type="protein sequence ID" value="ORC84526.1"/>
    <property type="molecule type" value="Genomic_DNA"/>
</dbReference>
<feature type="region of interest" description="Disordered" evidence="1">
    <location>
        <begin position="111"/>
        <end position="130"/>
    </location>
</feature>
<dbReference type="CDD" id="cd06974">
    <property type="entry name" value="TerD_like"/>
    <property type="match status" value="1"/>
</dbReference>
<feature type="region of interest" description="Disordered" evidence="1">
    <location>
        <begin position="465"/>
        <end position="501"/>
    </location>
</feature>
<dbReference type="InterPro" id="IPR003325">
    <property type="entry name" value="TerD"/>
</dbReference>
<sequence length="879" mass="100169">MAFDLRQKVFRVPGTVAVSVGLRWDFIGADPIDLDLSAVCFTAEGMLLDTVFFNHPFPQGTDEQALRSSGLLVDPQQLPYMFVSGDSRIGGEEENQLPGIALAARRREYQLRNGPGGDRGSGSGNRRNGDLKRLGITEAIFSRLYEEEELDEVEEALDENRGGGYLFDEEGRPVPRKPQREFCDESVTFVMHKIPSEADVIFLVVTSYTGADFTTLPSVKLVVFNETANERVGTIDLKHSTGNGTANLACMLCRLPPPNSSDRSMEYMEQQLWDLRELNIRTFGYTFVDVLPLMMDVLGVDRNSRDDAVKRLPDYSLSKPVPMQKEHLLSDVRFGVGWYGEHDLDAFMVLLDADNCCVDLLYPKQKRLNSLAPHAARHSGDAINGFGTVGDTEFIDLVTYRIPPEVQTILFGAIYVESFGDAAKHTKSIYDVPKLYMRLQNRTLERPNSFEIDRWNIHYEVEEEKNEASAKQNNNNNNNGEGNKKNKKQGKEQRTPRTFVGPDGKVYPIRMVVLGLMVKCEEVPFSLAYPDGRLDQQQFLQRTPKSERRGEDDDDEYEDIEDEEKDENEESAEHMVPIFEYRPLHEYAPANSADGFSSVMPYLYCIAQYRGGYRIGNSNNNNNNMNNRLDRIADPHRVLNTEHNLVDWRHSAFSAIPPSLWKEMKESCEMLMHYAVKVRFLEVRHLQPTLPHRFKCHGEAWVCNGLPSTQRPLTVFDTQPFRTPYLIHRESTQWDEKSSAAVGLFLVRRFDRIRVVIYEYASFGCVDIDLMQLEELWKTADVYTVENGNTNTNSNASITAAEGKRAFNAVEKWFPLTTTPPSPAEVRLRLFRVPTKSALTAKEKEVAAKNKGKRRYTRQAVERKEEQTRKGYNNPCSIM</sequence>
<dbReference type="Proteomes" id="UP000192257">
    <property type="component" value="Unassembled WGS sequence"/>
</dbReference>
<feature type="compositionally biased region" description="Polar residues" evidence="1">
    <location>
        <begin position="870"/>
        <end position="879"/>
    </location>
</feature>
<evidence type="ECO:0000313" key="2">
    <source>
        <dbReference type="EMBL" id="ORC84526.1"/>
    </source>
</evidence>
<accession>A0A1X0NIL2</accession>
<dbReference type="PANTHER" id="PTHR32097:SF17">
    <property type="entry name" value="CAMP-BINDING PROTEIN 1-RELATED"/>
    <property type="match status" value="1"/>
</dbReference>
<gene>
    <name evidence="2" type="ORF">TM35_000441820</name>
</gene>
<proteinExistence type="predicted"/>
<name>A0A1X0NIL2_9TRYP</name>
<evidence type="ECO:0000256" key="1">
    <source>
        <dbReference type="SAM" id="MobiDB-lite"/>
    </source>
</evidence>
<protein>
    <submittedName>
        <fullName evidence="2">Uncharacterized protein</fullName>
    </submittedName>
</protein>
<feature type="compositionally biased region" description="Basic and acidic residues" evidence="1">
    <location>
        <begin position="860"/>
        <end position="869"/>
    </location>
</feature>
<dbReference type="PANTHER" id="PTHR32097">
    <property type="entry name" value="CAMP-BINDING PROTEIN 1-RELATED"/>
    <property type="match status" value="1"/>
</dbReference>
<dbReference type="VEuPathDB" id="TriTrypDB:TM35_000441820"/>
<dbReference type="InterPro" id="IPR051324">
    <property type="entry name" value="Stress/Tellurium_Resist"/>
</dbReference>
<evidence type="ECO:0000313" key="3">
    <source>
        <dbReference type="Proteomes" id="UP000192257"/>
    </source>
</evidence>
<dbReference type="GeneID" id="39989971"/>
<feature type="compositionally biased region" description="Acidic residues" evidence="1">
    <location>
        <begin position="552"/>
        <end position="570"/>
    </location>
</feature>
<feature type="compositionally biased region" description="Low complexity" evidence="1">
    <location>
        <begin position="469"/>
        <end position="481"/>
    </location>
</feature>
<keyword evidence="3" id="KW-1185">Reference proteome</keyword>
<organism evidence="2 3">
    <name type="scientific">Trypanosoma theileri</name>
    <dbReference type="NCBI Taxonomy" id="67003"/>
    <lineage>
        <taxon>Eukaryota</taxon>
        <taxon>Discoba</taxon>
        <taxon>Euglenozoa</taxon>
        <taxon>Kinetoplastea</taxon>
        <taxon>Metakinetoplastina</taxon>
        <taxon>Trypanosomatida</taxon>
        <taxon>Trypanosomatidae</taxon>
        <taxon>Trypanosoma</taxon>
    </lineage>
</organism>
<dbReference type="AlphaFoldDB" id="A0A1X0NIL2"/>